<organism evidence="1 2">
    <name type="scientific">Croceicoccus esteveae</name>
    <dbReference type="NCBI Taxonomy" id="3075597"/>
    <lineage>
        <taxon>Bacteria</taxon>
        <taxon>Pseudomonadati</taxon>
        <taxon>Pseudomonadota</taxon>
        <taxon>Alphaproteobacteria</taxon>
        <taxon>Sphingomonadales</taxon>
        <taxon>Erythrobacteraceae</taxon>
        <taxon>Croceicoccus</taxon>
    </lineage>
</organism>
<gene>
    <name evidence="1" type="ORF">RM533_00065</name>
</gene>
<dbReference type="SUPFAM" id="SSF53756">
    <property type="entry name" value="UDP-Glycosyltransferase/glycogen phosphorylase"/>
    <property type="match status" value="1"/>
</dbReference>
<keyword evidence="2" id="KW-1185">Reference proteome</keyword>
<evidence type="ECO:0008006" key="3">
    <source>
        <dbReference type="Google" id="ProtNLM"/>
    </source>
</evidence>
<proteinExistence type="predicted"/>
<accession>A0ABU2ZD97</accession>
<sequence>MNDAPTVLMFYDGYERKARENILPRTYHALRCTARAAVRRMRGQQVNTGFYEAFLAVVKGLGQLGCKVRINDYAAARKNPDYPIGLAGYPEVIEQVRLTNPIIFGPGDPGYPDVAGRLAKSANVKHIIQPSDWYVQFYEPFCPGKMLRCPVGIDLDAIAEPTGPKSIDVLIYDKIRWHRKSVGSAVRDRLIKACEDRGLSYKVLRYGHHTQQSYFATLAKSRSMAFLCEHETQGLACEEALAMNVPVFAWDEGRLIDPLQQPFASADLRPSSVPYFDERCGMVFTINDMEDRLDLFLAGLPDYLPRSYVAEILRPSETARVYLDAYSRYLP</sequence>
<reference evidence="1 2" key="1">
    <citation type="submission" date="2023-09" db="EMBL/GenBank/DDBJ databases">
        <authorList>
            <person name="Rey-Velasco X."/>
        </authorList>
    </citation>
    <scope>NUCLEOTIDE SEQUENCE [LARGE SCALE GENOMIC DNA]</scope>
    <source>
        <strain evidence="1 2">F390</strain>
    </source>
</reference>
<dbReference type="RefSeq" id="WP_311339156.1">
    <property type="nucleotide sequence ID" value="NZ_JAVRHS010000001.1"/>
</dbReference>
<name>A0ABU2ZD97_9SPHN</name>
<dbReference type="EMBL" id="JAVRHS010000001">
    <property type="protein sequence ID" value="MDT0574571.1"/>
    <property type="molecule type" value="Genomic_DNA"/>
</dbReference>
<comment type="caution">
    <text evidence="1">The sequence shown here is derived from an EMBL/GenBank/DDBJ whole genome shotgun (WGS) entry which is preliminary data.</text>
</comment>
<evidence type="ECO:0000313" key="1">
    <source>
        <dbReference type="EMBL" id="MDT0574571.1"/>
    </source>
</evidence>
<evidence type="ECO:0000313" key="2">
    <source>
        <dbReference type="Proteomes" id="UP001259803"/>
    </source>
</evidence>
<protein>
    <recommendedName>
        <fullName evidence="3">Glycosyltransferase</fullName>
    </recommendedName>
</protein>
<dbReference type="Proteomes" id="UP001259803">
    <property type="component" value="Unassembled WGS sequence"/>
</dbReference>